<evidence type="ECO:0000256" key="1">
    <source>
        <dbReference type="ARBA" id="ARBA00022490"/>
    </source>
</evidence>
<dbReference type="SUPFAM" id="SSF53790">
    <property type="entry name" value="Tetrapyrrole methylase"/>
    <property type="match status" value="1"/>
</dbReference>
<dbReference type="GO" id="GO:0005737">
    <property type="term" value="C:cytoplasm"/>
    <property type="evidence" value="ECO:0007669"/>
    <property type="project" value="UniProtKB-SubCell"/>
</dbReference>
<keyword evidence="4 6" id="KW-0808">Transferase</keyword>
<reference evidence="8 9" key="1">
    <citation type="journal article" date="2016" name="Nat. Commun.">
        <title>Thousands of microbial genomes shed light on interconnected biogeochemical processes in an aquifer system.</title>
        <authorList>
            <person name="Anantharaman K."/>
            <person name="Brown C.T."/>
            <person name="Hug L.A."/>
            <person name="Sharon I."/>
            <person name="Castelle C.J."/>
            <person name="Probst A.J."/>
            <person name="Thomas B.C."/>
            <person name="Singh A."/>
            <person name="Wilkins M.J."/>
            <person name="Karaoz U."/>
            <person name="Brodie E.L."/>
            <person name="Williams K.H."/>
            <person name="Hubbard S.S."/>
            <person name="Banfield J.F."/>
        </authorList>
    </citation>
    <scope>NUCLEOTIDE SEQUENCE [LARGE SCALE GENOMIC DNA]</scope>
</reference>
<sequence length="233" mass="25774">MATLYIVGTPLGNLEDISLRALRIFKEVEAIVCEDTRVTGKLLARYDIEKKLISYPSDFEKESGVIHRKIGQIMEILRGNKDLAMVSDAGTPGVSDPGAKLVERVRKELPDVRIECIPGPSAITAALSICGIYTTSFNFWGFPPNKKGRTKFFGQIAGQEMTSIFFESPHRIIKALISFSQSPASQRKITVCKELTKIHEEVISGTADELLSYFDNHPEKVAGEFVVIVEPKG</sequence>
<dbReference type="InterPro" id="IPR008189">
    <property type="entry name" value="rRNA_ssu_MeTfrase_I"/>
</dbReference>
<evidence type="ECO:0000256" key="3">
    <source>
        <dbReference type="ARBA" id="ARBA00022603"/>
    </source>
</evidence>
<dbReference type="PIRSF" id="PIRSF005917">
    <property type="entry name" value="MTase_YraL"/>
    <property type="match status" value="1"/>
</dbReference>
<dbReference type="GO" id="GO:0070677">
    <property type="term" value="F:rRNA (cytosine-2'-O-)-methyltransferase activity"/>
    <property type="evidence" value="ECO:0007669"/>
    <property type="project" value="UniProtKB-UniRule"/>
</dbReference>
<dbReference type="NCBIfam" id="TIGR00096">
    <property type="entry name" value="16S rRNA (cytidine(1402)-2'-O)-methyltransferase"/>
    <property type="match status" value="1"/>
</dbReference>
<dbReference type="EC" id="2.1.1.198" evidence="6"/>
<comment type="similarity">
    <text evidence="6">Belongs to the methyltransferase superfamily. RsmI family.</text>
</comment>
<dbReference type="InterPro" id="IPR018063">
    <property type="entry name" value="SAM_MeTrfase_RsmI_CS"/>
</dbReference>
<keyword evidence="3 6" id="KW-0489">Methyltransferase</keyword>
<dbReference type="InterPro" id="IPR014776">
    <property type="entry name" value="4pyrrole_Mease_sub2"/>
</dbReference>
<dbReference type="Pfam" id="PF00590">
    <property type="entry name" value="TP_methylase"/>
    <property type="match status" value="1"/>
</dbReference>
<gene>
    <name evidence="6" type="primary">rsmI</name>
    <name evidence="8" type="ORF">A3G59_00815</name>
</gene>
<proteinExistence type="inferred from homology"/>
<dbReference type="InterPro" id="IPR014777">
    <property type="entry name" value="4pyrrole_Mease_sub1"/>
</dbReference>
<accession>A0A1G2P4Q6</accession>
<evidence type="ECO:0000313" key="9">
    <source>
        <dbReference type="Proteomes" id="UP000176881"/>
    </source>
</evidence>
<evidence type="ECO:0000256" key="5">
    <source>
        <dbReference type="ARBA" id="ARBA00022691"/>
    </source>
</evidence>
<feature type="domain" description="Tetrapyrrole methylase" evidence="7">
    <location>
        <begin position="3"/>
        <end position="210"/>
    </location>
</feature>
<comment type="catalytic activity">
    <reaction evidence="6">
        <text>cytidine(1402) in 16S rRNA + S-adenosyl-L-methionine = 2'-O-methylcytidine(1402) in 16S rRNA + S-adenosyl-L-homocysteine + H(+)</text>
        <dbReference type="Rhea" id="RHEA:42924"/>
        <dbReference type="Rhea" id="RHEA-COMP:10285"/>
        <dbReference type="Rhea" id="RHEA-COMP:10286"/>
        <dbReference type="ChEBI" id="CHEBI:15378"/>
        <dbReference type="ChEBI" id="CHEBI:57856"/>
        <dbReference type="ChEBI" id="CHEBI:59789"/>
        <dbReference type="ChEBI" id="CHEBI:74495"/>
        <dbReference type="ChEBI" id="CHEBI:82748"/>
        <dbReference type="EC" id="2.1.1.198"/>
    </reaction>
</comment>
<comment type="function">
    <text evidence="6">Catalyzes the 2'-O-methylation of the ribose of cytidine 1402 (C1402) in 16S rRNA.</text>
</comment>
<evidence type="ECO:0000256" key="6">
    <source>
        <dbReference type="HAMAP-Rule" id="MF_01877"/>
    </source>
</evidence>
<dbReference type="EMBL" id="MHSN01000051">
    <property type="protein sequence ID" value="OHA43306.1"/>
    <property type="molecule type" value="Genomic_DNA"/>
</dbReference>
<keyword evidence="1 6" id="KW-0963">Cytoplasm</keyword>
<dbReference type="PROSITE" id="PS01296">
    <property type="entry name" value="RSMI"/>
    <property type="match status" value="1"/>
</dbReference>
<dbReference type="InterPro" id="IPR035996">
    <property type="entry name" value="4pyrrol_Methylase_sf"/>
</dbReference>
<protein>
    <recommendedName>
        <fullName evidence="6">Ribosomal RNA small subunit methyltransferase I</fullName>
        <ecNumber evidence="6">2.1.1.198</ecNumber>
    </recommendedName>
    <alternativeName>
        <fullName evidence="6">16S rRNA 2'-O-ribose C1402 methyltransferase</fullName>
    </alternativeName>
    <alternativeName>
        <fullName evidence="6">rRNA (cytidine-2'-O-)-methyltransferase RsmI</fullName>
    </alternativeName>
</protein>
<organism evidence="8 9">
    <name type="scientific">Candidatus Taylorbacteria bacterium RIFCSPLOWO2_12_FULL_47_20</name>
    <dbReference type="NCBI Taxonomy" id="1802335"/>
    <lineage>
        <taxon>Bacteria</taxon>
        <taxon>Candidatus Tayloriibacteriota</taxon>
    </lineage>
</organism>
<dbReference type="STRING" id="1802335.A3G59_00815"/>
<evidence type="ECO:0000259" key="7">
    <source>
        <dbReference type="Pfam" id="PF00590"/>
    </source>
</evidence>
<evidence type="ECO:0000256" key="2">
    <source>
        <dbReference type="ARBA" id="ARBA00022552"/>
    </source>
</evidence>
<dbReference type="Gene3D" id="3.40.1010.10">
    <property type="entry name" value="Cobalt-precorrin-4 Transmethylase, Domain 1"/>
    <property type="match status" value="1"/>
</dbReference>
<keyword evidence="2 6" id="KW-0698">rRNA processing</keyword>
<name>A0A1G2P4Q6_9BACT</name>
<dbReference type="CDD" id="cd11648">
    <property type="entry name" value="RsmI"/>
    <property type="match status" value="1"/>
</dbReference>
<comment type="subcellular location">
    <subcellularLocation>
        <location evidence="6">Cytoplasm</location>
    </subcellularLocation>
</comment>
<dbReference type="Gene3D" id="3.30.950.10">
    <property type="entry name" value="Methyltransferase, Cobalt-precorrin-4 Transmethylase, Domain 2"/>
    <property type="match status" value="1"/>
</dbReference>
<evidence type="ECO:0000256" key="4">
    <source>
        <dbReference type="ARBA" id="ARBA00022679"/>
    </source>
</evidence>
<dbReference type="InterPro" id="IPR000878">
    <property type="entry name" value="4pyrrol_Mease"/>
</dbReference>
<dbReference type="AlphaFoldDB" id="A0A1G2P4Q6"/>
<dbReference type="Proteomes" id="UP000176881">
    <property type="component" value="Unassembled WGS sequence"/>
</dbReference>
<dbReference type="PANTHER" id="PTHR46111:SF1">
    <property type="entry name" value="RIBOSOMAL RNA SMALL SUBUNIT METHYLTRANSFERASE I"/>
    <property type="match status" value="1"/>
</dbReference>
<dbReference type="HAMAP" id="MF_01877">
    <property type="entry name" value="16SrRNA_methyltr_I"/>
    <property type="match status" value="1"/>
</dbReference>
<keyword evidence="5 6" id="KW-0949">S-adenosyl-L-methionine</keyword>
<evidence type="ECO:0000313" key="8">
    <source>
        <dbReference type="EMBL" id="OHA43306.1"/>
    </source>
</evidence>
<dbReference type="PANTHER" id="PTHR46111">
    <property type="entry name" value="RIBOSOMAL RNA SMALL SUBUNIT METHYLTRANSFERASE I"/>
    <property type="match status" value="1"/>
</dbReference>
<comment type="caution">
    <text evidence="8">The sequence shown here is derived from an EMBL/GenBank/DDBJ whole genome shotgun (WGS) entry which is preliminary data.</text>
</comment>